<reference evidence="2 3" key="1">
    <citation type="submission" date="2019-08" db="EMBL/GenBank/DDBJ databases">
        <authorList>
            <person name="Peeters C."/>
        </authorList>
    </citation>
    <scope>NUCLEOTIDE SEQUENCE [LARGE SCALE GENOMIC DNA]</scope>
    <source>
        <strain evidence="2 3">LMG 31112</strain>
    </source>
</reference>
<accession>A0A5E4TU20</accession>
<organism evidence="2 3">
    <name type="scientific">Pandoraea horticolens</name>
    <dbReference type="NCBI Taxonomy" id="2508298"/>
    <lineage>
        <taxon>Bacteria</taxon>
        <taxon>Pseudomonadati</taxon>
        <taxon>Pseudomonadota</taxon>
        <taxon>Betaproteobacteria</taxon>
        <taxon>Burkholderiales</taxon>
        <taxon>Burkholderiaceae</taxon>
        <taxon>Pandoraea</taxon>
    </lineage>
</organism>
<evidence type="ECO:0000313" key="3">
    <source>
        <dbReference type="Proteomes" id="UP000343317"/>
    </source>
</evidence>
<keyword evidence="3" id="KW-1185">Reference proteome</keyword>
<dbReference type="Proteomes" id="UP000343317">
    <property type="component" value="Unassembled WGS sequence"/>
</dbReference>
<name>A0A5E4TU20_9BURK</name>
<dbReference type="RefSeq" id="WP_150620033.1">
    <property type="nucleotide sequence ID" value="NZ_CABPSM010000003.1"/>
</dbReference>
<keyword evidence="1" id="KW-0812">Transmembrane</keyword>
<dbReference type="AlphaFoldDB" id="A0A5E4TU20"/>
<proteinExistence type="predicted"/>
<sequence>MTSDEPDPVHADIMKIRAVTMRLVDEQARLLDARESENAYSRWDAIGDWRMLVVGVGLFAAGGAIGLMFLKAMHWS</sequence>
<protein>
    <submittedName>
        <fullName evidence="2">Uncharacterized protein</fullName>
    </submittedName>
</protein>
<gene>
    <name evidence="2" type="ORF">PHO31112_01638</name>
</gene>
<dbReference type="EMBL" id="CABPSM010000003">
    <property type="protein sequence ID" value="VVD91360.1"/>
    <property type="molecule type" value="Genomic_DNA"/>
</dbReference>
<evidence type="ECO:0000256" key="1">
    <source>
        <dbReference type="SAM" id="Phobius"/>
    </source>
</evidence>
<keyword evidence="1" id="KW-1133">Transmembrane helix</keyword>
<evidence type="ECO:0000313" key="2">
    <source>
        <dbReference type="EMBL" id="VVD91360.1"/>
    </source>
</evidence>
<keyword evidence="1" id="KW-0472">Membrane</keyword>
<feature type="transmembrane region" description="Helical" evidence="1">
    <location>
        <begin position="49"/>
        <end position="70"/>
    </location>
</feature>